<sequence length="137" mass="15310">MPTWNPTLAVGVNAIDAQHKELFGRADALLEAMKQGRSGDEVLKLLAFLDDYCSRHFACEEKVMREQRYAGYDEHVAQHAIFVKQFQDLVAQFRARGQSPVLTIGLQKLICGWLVQHIGAVDKKLAGALAGKEVRFV</sequence>
<dbReference type="EMBL" id="AP025592">
    <property type="protein sequence ID" value="BDG08737.1"/>
    <property type="molecule type" value="Genomic_DNA"/>
</dbReference>
<dbReference type="InterPro" id="IPR050669">
    <property type="entry name" value="Hemerythrin"/>
</dbReference>
<evidence type="ECO:0000256" key="1">
    <source>
        <dbReference type="ARBA" id="ARBA00010587"/>
    </source>
</evidence>
<dbReference type="NCBIfam" id="TIGR02481">
    <property type="entry name" value="hemeryth_dom"/>
    <property type="match status" value="1"/>
</dbReference>
<reference evidence="7" key="1">
    <citation type="journal article" date="2022" name="Int. J. Syst. Evol. Microbiol.">
        <title>Anaeromyxobacter oryzae sp. nov., Anaeromyxobacter diazotrophicus sp. nov. and Anaeromyxobacter paludicola sp. nov., isolated from paddy soils.</title>
        <authorList>
            <person name="Itoh H."/>
            <person name="Xu Z."/>
            <person name="Mise K."/>
            <person name="Masuda Y."/>
            <person name="Ushijima N."/>
            <person name="Hayakawa C."/>
            <person name="Shiratori Y."/>
            <person name="Senoo K."/>
        </authorList>
    </citation>
    <scope>NUCLEOTIDE SEQUENCE [LARGE SCALE GENOMIC DNA]</scope>
    <source>
        <strain evidence="7">Red630</strain>
    </source>
</reference>
<keyword evidence="3" id="KW-0479">Metal-binding</keyword>
<dbReference type="SUPFAM" id="SSF47188">
    <property type="entry name" value="Hemerythrin-like"/>
    <property type="match status" value="1"/>
</dbReference>
<feature type="domain" description="Hemerythrin-like" evidence="5">
    <location>
        <begin position="11"/>
        <end position="128"/>
    </location>
</feature>
<protein>
    <submittedName>
        <fullName evidence="6">Hemerythrin</fullName>
    </submittedName>
</protein>
<dbReference type="PANTHER" id="PTHR37164">
    <property type="entry name" value="BACTERIOHEMERYTHRIN"/>
    <property type="match status" value="1"/>
</dbReference>
<name>A0ABM7XA59_9BACT</name>
<dbReference type="PANTHER" id="PTHR37164:SF1">
    <property type="entry name" value="BACTERIOHEMERYTHRIN"/>
    <property type="match status" value="1"/>
</dbReference>
<dbReference type="InterPro" id="IPR012827">
    <property type="entry name" value="Hemerythrin_metal-bd"/>
</dbReference>
<comment type="similarity">
    <text evidence="1">Belongs to the hemerythrin family.</text>
</comment>
<evidence type="ECO:0000313" key="7">
    <source>
        <dbReference type="Proteomes" id="UP001162734"/>
    </source>
</evidence>
<dbReference type="PROSITE" id="PS00550">
    <property type="entry name" value="HEMERYTHRINS"/>
    <property type="match status" value="1"/>
</dbReference>
<keyword evidence="4" id="KW-0408">Iron</keyword>
<keyword evidence="2" id="KW-0813">Transport</keyword>
<gene>
    <name evidence="6" type="ORF">AMPC_18500</name>
</gene>
<dbReference type="InterPro" id="IPR035938">
    <property type="entry name" value="Hemerythrin-like_sf"/>
</dbReference>
<evidence type="ECO:0000256" key="4">
    <source>
        <dbReference type="ARBA" id="ARBA00023004"/>
    </source>
</evidence>
<accession>A0ABM7XA59</accession>
<dbReference type="NCBIfam" id="NF033749">
    <property type="entry name" value="bact_hemeryth"/>
    <property type="match status" value="1"/>
</dbReference>
<evidence type="ECO:0000256" key="3">
    <source>
        <dbReference type="ARBA" id="ARBA00022723"/>
    </source>
</evidence>
<proteinExistence type="inferred from homology"/>
<keyword evidence="7" id="KW-1185">Reference proteome</keyword>
<dbReference type="InterPro" id="IPR016131">
    <property type="entry name" value="Haemerythrin_Fe_BS"/>
</dbReference>
<dbReference type="Gene3D" id="1.20.120.50">
    <property type="entry name" value="Hemerythrin-like"/>
    <property type="match status" value="1"/>
</dbReference>
<organism evidence="6 7">
    <name type="scientific">Anaeromyxobacter paludicola</name>
    <dbReference type="NCBI Taxonomy" id="2918171"/>
    <lineage>
        <taxon>Bacteria</taxon>
        <taxon>Pseudomonadati</taxon>
        <taxon>Myxococcota</taxon>
        <taxon>Myxococcia</taxon>
        <taxon>Myxococcales</taxon>
        <taxon>Cystobacterineae</taxon>
        <taxon>Anaeromyxobacteraceae</taxon>
        <taxon>Anaeromyxobacter</taxon>
    </lineage>
</organism>
<dbReference type="Proteomes" id="UP001162734">
    <property type="component" value="Chromosome"/>
</dbReference>
<dbReference type="RefSeq" id="WP_248345940.1">
    <property type="nucleotide sequence ID" value="NZ_AP025592.1"/>
</dbReference>
<dbReference type="Pfam" id="PF01814">
    <property type="entry name" value="Hemerythrin"/>
    <property type="match status" value="1"/>
</dbReference>
<dbReference type="InterPro" id="IPR012312">
    <property type="entry name" value="Hemerythrin-like"/>
</dbReference>
<evidence type="ECO:0000256" key="2">
    <source>
        <dbReference type="ARBA" id="ARBA00022621"/>
    </source>
</evidence>
<evidence type="ECO:0000259" key="5">
    <source>
        <dbReference type="Pfam" id="PF01814"/>
    </source>
</evidence>
<evidence type="ECO:0000313" key="6">
    <source>
        <dbReference type="EMBL" id="BDG08737.1"/>
    </source>
</evidence>
<keyword evidence="2" id="KW-0561">Oxygen transport</keyword>
<dbReference type="CDD" id="cd12107">
    <property type="entry name" value="Hemerythrin"/>
    <property type="match status" value="1"/>
</dbReference>